<comment type="subcellular location">
    <subcellularLocation>
        <location evidence="7">Cytoplasm</location>
    </subcellularLocation>
</comment>
<keyword evidence="4 7" id="KW-0704">Schiff base</keyword>
<proteinExistence type="inferred from homology"/>
<dbReference type="GO" id="GO:0009264">
    <property type="term" value="P:deoxyribonucleotide catabolic process"/>
    <property type="evidence" value="ECO:0007669"/>
    <property type="project" value="UniProtKB-UniRule"/>
</dbReference>
<dbReference type="Pfam" id="PF01791">
    <property type="entry name" value="DeoC"/>
    <property type="match status" value="1"/>
</dbReference>
<accession>A0A014NPJ2</accession>
<dbReference type="NCBIfam" id="TIGR00126">
    <property type="entry name" value="deoC"/>
    <property type="match status" value="1"/>
</dbReference>
<comment type="catalytic activity">
    <reaction evidence="5 7">
        <text>2-deoxy-D-ribose 5-phosphate = D-glyceraldehyde 3-phosphate + acetaldehyde</text>
        <dbReference type="Rhea" id="RHEA:12821"/>
        <dbReference type="ChEBI" id="CHEBI:15343"/>
        <dbReference type="ChEBI" id="CHEBI:59776"/>
        <dbReference type="ChEBI" id="CHEBI:62877"/>
        <dbReference type="EC" id="4.1.2.4"/>
    </reaction>
</comment>
<dbReference type="RefSeq" id="WP_044284524.1">
    <property type="nucleotide sequence ID" value="NZ_JFAD01000039.1"/>
</dbReference>
<dbReference type="CDD" id="cd00959">
    <property type="entry name" value="DeoC"/>
    <property type="match status" value="1"/>
</dbReference>
<evidence type="ECO:0000256" key="6">
    <source>
        <dbReference type="ARBA" id="ARBA00056337"/>
    </source>
</evidence>
<evidence type="ECO:0000256" key="2">
    <source>
        <dbReference type="ARBA" id="ARBA00022490"/>
    </source>
</evidence>
<evidence type="ECO:0000256" key="5">
    <source>
        <dbReference type="ARBA" id="ARBA00048791"/>
    </source>
</evidence>
<evidence type="ECO:0000256" key="7">
    <source>
        <dbReference type="HAMAP-Rule" id="MF_00114"/>
    </source>
</evidence>
<comment type="caution">
    <text evidence="8">The sequence shown here is derived from an EMBL/GenBank/DDBJ whole genome shotgun (WGS) entry which is preliminary data.</text>
</comment>
<name>A0A014NPJ2_9BACT</name>
<dbReference type="PANTHER" id="PTHR10889">
    <property type="entry name" value="DEOXYRIBOSE-PHOSPHATE ALDOLASE"/>
    <property type="match status" value="1"/>
</dbReference>
<dbReference type="InterPro" id="IPR013785">
    <property type="entry name" value="Aldolase_TIM"/>
</dbReference>
<feature type="active site" description="Proton donor/acceptor" evidence="7">
    <location>
        <position position="89"/>
    </location>
</feature>
<keyword evidence="3 7" id="KW-0456">Lyase</keyword>
<comment type="pathway">
    <text evidence="7">Carbohydrate degradation; 2-deoxy-D-ribose 1-phosphate degradation; D-glyceraldehyde 3-phosphate and acetaldehyde from 2-deoxy-alpha-D-ribose 1-phosphate: step 2/2.</text>
</comment>
<feature type="active site" description="Schiff-base intermediate with acetaldehyde" evidence="7">
    <location>
        <position position="151"/>
    </location>
</feature>
<evidence type="ECO:0000313" key="8">
    <source>
        <dbReference type="EMBL" id="EXU60807.1"/>
    </source>
</evidence>
<dbReference type="eggNOG" id="COG0274">
    <property type="taxonomic scope" value="Bacteria"/>
</dbReference>
<dbReference type="SMART" id="SM01133">
    <property type="entry name" value="DeoC"/>
    <property type="match status" value="1"/>
</dbReference>
<dbReference type="GO" id="GO:0016052">
    <property type="term" value="P:carbohydrate catabolic process"/>
    <property type="evidence" value="ECO:0007669"/>
    <property type="project" value="TreeGrafter"/>
</dbReference>
<evidence type="ECO:0000256" key="4">
    <source>
        <dbReference type="ARBA" id="ARBA00023270"/>
    </source>
</evidence>
<dbReference type="Proteomes" id="UP000020977">
    <property type="component" value="Unassembled WGS sequence"/>
</dbReference>
<dbReference type="InterPro" id="IPR028581">
    <property type="entry name" value="DeoC_typeI"/>
</dbReference>
<protein>
    <recommendedName>
        <fullName evidence="7">Deoxyribose-phosphate aldolase</fullName>
        <shortName evidence="7">DERA</shortName>
        <ecNumber evidence="7">4.1.2.4</ecNumber>
    </recommendedName>
    <alternativeName>
        <fullName evidence="7">2-deoxy-D-ribose 5-phosphate aldolase</fullName>
    </alternativeName>
    <alternativeName>
        <fullName evidence="7">Phosphodeoxyriboaldolase</fullName>
        <shortName evidence="7">Deoxyriboaldolase</shortName>
    </alternativeName>
</protein>
<dbReference type="FunFam" id="3.20.20.70:FF:000044">
    <property type="entry name" value="Deoxyribose-phosphate aldolase"/>
    <property type="match status" value="1"/>
</dbReference>
<comment type="function">
    <text evidence="6 7">Catalyzes a reversible aldol reaction between acetaldehyde and D-glyceraldehyde 3-phosphate to generate 2-deoxy-D-ribose 5-phosphate.</text>
</comment>
<evidence type="ECO:0000313" key="9">
    <source>
        <dbReference type="Proteomes" id="UP000020977"/>
    </source>
</evidence>
<evidence type="ECO:0000256" key="3">
    <source>
        <dbReference type="ARBA" id="ARBA00023239"/>
    </source>
</evidence>
<dbReference type="Gene3D" id="3.20.20.70">
    <property type="entry name" value="Aldolase class I"/>
    <property type="match status" value="1"/>
</dbReference>
<dbReference type="STRING" id="1188239.MOVI_7100"/>
<dbReference type="PIRSF" id="PIRSF001357">
    <property type="entry name" value="DeoC"/>
    <property type="match status" value="1"/>
</dbReference>
<dbReference type="AlphaFoldDB" id="A0A014NPJ2"/>
<gene>
    <name evidence="7 8" type="primary">deoC</name>
    <name evidence="8" type="ORF">MOVI_7100</name>
</gene>
<feature type="active site" description="Proton donor/acceptor" evidence="7">
    <location>
        <position position="180"/>
    </location>
</feature>
<dbReference type="EC" id="4.1.2.4" evidence="7"/>
<evidence type="ECO:0000256" key="1">
    <source>
        <dbReference type="ARBA" id="ARBA00010936"/>
    </source>
</evidence>
<dbReference type="PANTHER" id="PTHR10889:SF1">
    <property type="entry name" value="DEOXYRIBOSE-PHOSPHATE ALDOLASE"/>
    <property type="match status" value="1"/>
</dbReference>
<dbReference type="SUPFAM" id="SSF51569">
    <property type="entry name" value="Aldolase"/>
    <property type="match status" value="1"/>
</dbReference>
<dbReference type="PATRIC" id="fig|1188239.3.peg.1669"/>
<keyword evidence="2 7" id="KW-0963">Cytoplasm</keyword>
<reference evidence="8 9" key="1">
    <citation type="submission" date="2014-03" db="EMBL/GenBank/DDBJ databases">
        <title>Genome sequence of Mycoplasma ovipneumoniae strain 14811.</title>
        <authorList>
            <person name="Sirand-Pugnet P."/>
            <person name="Breton M."/>
            <person name="Dordet-Frisoni E."/>
            <person name="Baranowski E."/>
            <person name="Barre A."/>
            <person name="Couture C."/>
            <person name="Dupuy V."/>
            <person name="Gaurivaud P."/>
            <person name="Jacob D."/>
            <person name="Lemaitre C."/>
            <person name="Manso-Silvan L."/>
            <person name="Nikolski M."/>
            <person name="Nouvel L.-X."/>
            <person name="Poumarat F."/>
            <person name="Tardy F."/>
            <person name="Thebault P."/>
            <person name="Theil S."/>
            <person name="Citti C."/>
            <person name="Thiaucourt F."/>
            <person name="Blanchard A."/>
        </authorList>
    </citation>
    <scope>NUCLEOTIDE SEQUENCE [LARGE SCALE GENOMIC DNA]</scope>
    <source>
        <strain evidence="8 9">14811</strain>
    </source>
</reference>
<dbReference type="HAMAP" id="MF_00114">
    <property type="entry name" value="DeoC_type1"/>
    <property type="match status" value="1"/>
</dbReference>
<dbReference type="InterPro" id="IPR002915">
    <property type="entry name" value="DeoC/FbaB/LacD_aldolase"/>
</dbReference>
<dbReference type="GO" id="GO:0005737">
    <property type="term" value="C:cytoplasm"/>
    <property type="evidence" value="ECO:0007669"/>
    <property type="project" value="UniProtKB-SubCell"/>
</dbReference>
<dbReference type="InterPro" id="IPR011343">
    <property type="entry name" value="DeoC"/>
</dbReference>
<dbReference type="GO" id="GO:0004139">
    <property type="term" value="F:deoxyribose-phosphate aldolase activity"/>
    <property type="evidence" value="ECO:0007669"/>
    <property type="project" value="UniProtKB-UniRule"/>
</dbReference>
<organism evidence="8 9">
    <name type="scientific">Mesomycoplasma ovipneumoniae 14811</name>
    <dbReference type="NCBI Taxonomy" id="1188239"/>
    <lineage>
        <taxon>Bacteria</taxon>
        <taxon>Bacillati</taxon>
        <taxon>Mycoplasmatota</taxon>
        <taxon>Mycoplasmoidales</taxon>
        <taxon>Metamycoplasmataceae</taxon>
        <taxon>Mesomycoplasma</taxon>
    </lineage>
</organism>
<comment type="similarity">
    <text evidence="1 7">Belongs to the DeoC/FbaB aldolase family. DeoC type 1 subfamily.</text>
</comment>
<dbReference type="EMBL" id="JFAD01000039">
    <property type="protein sequence ID" value="EXU60807.1"/>
    <property type="molecule type" value="Genomic_DNA"/>
</dbReference>
<sequence length="221" mass="24370">MTFNKLIDHTILKAQTTSQDIKNLIAEAKKYNFGAICIAPVWVKLAKQELKDTDIKIVTVIGFPLGNQVSAVKQKEASLAIMHGADEIDMVMNIGKFKEKEFDFVINEINLIKKEIGTKILKVIVETALLSANEIAEATKIVSKSNADFIKTSTGFSYRGATIQDIEIMSANKSKNLQIKAAGGISTIEDIKTYYKLGATRFGTSKSVSIVENLDDKKSEY</sequence>
<dbReference type="UniPathway" id="UPA00002">
    <property type="reaction ID" value="UER00468"/>
</dbReference>
<dbReference type="GO" id="GO:0006018">
    <property type="term" value="P:2-deoxyribose 1-phosphate catabolic process"/>
    <property type="evidence" value="ECO:0007669"/>
    <property type="project" value="UniProtKB-UniRule"/>
</dbReference>